<feature type="region of interest" description="Disordered" evidence="1">
    <location>
        <begin position="29"/>
        <end position="71"/>
    </location>
</feature>
<dbReference type="GO" id="GO:0005737">
    <property type="term" value="C:cytoplasm"/>
    <property type="evidence" value="ECO:0007669"/>
    <property type="project" value="TreeGrafter"/>
</dbReference>
<name>A0A9P8EHF9_AURME</name>
<protein>
    <recommendedName>
        <fullName evidence="4">tRNA(Phe) (4-demethylwyosine(37)-C(7)) aminocarboxypropyltransferase</fullName>
    </recommendedName>
</protein>
<dbReference type="SUPFAM" id="SSF53335">
    <property type="entry name" value="S-adenosyl-L-methionine-dependent methyltransferases"/>
    <property type="match status" value="1"/>
</dbReference>
<evidence type="ECO:0000313" key="3">
    <source>
        <dbReference type="Proteomes" id="UP000779574"/>
    </source>
</evidence>
<comment type="caution">
    <text evidence="2">The sequence shown here is derived from an EMBL/GenBank/DDBJ whole genome shotgun (WGS) entry which is preliminary data.</text>
</comment>
<dbReference type="Proteomes" id="UP000779574">
    <property type="component" value="Unassembled WGS sequence"/>
</dbReference>
<dbReference type="GO" id="GO:0008175">
    <property type="term" value="F:tRNA methyltransferase activity"/>
    <property type="evidence" value="ECO:0007669"/>
    <property type="project" value="TreeGrafter"/>
</dbReference>
<dbReference type="GO" id="GO:0030488">
    <property type="term" value="P:tRNA methylation"/>
    <property type="evidence" value="ECO:0007669"/>
    <property type="project" value="TreeGrafter"/>
</dbReference>
<sequence length="340" mass="37735">MEPWSNLLSNLEPDEIESIYLAGCDQRLSHPFQTTEPPSTPQRHDSGVAGVSPEKDDTKLAQRSNDVSPPHEHSIVVCKQEQPTQDDFDNATWVSTKQNGVTHYWAPRHTASPHSNASHSARMLYMSSLKTSTITKSTRKGCTAVDLSAGSGAIALNYAAAGVQKVLCWDANPWSIEGLRRGAIKNRWHVQVYHGDRIQSKTVKISSKTRVMAFVEDGEKASSRILGLRNYLPPVRHVNCGLVPTSRNLHAVAAAVLDPKLGGWIHVHETYRVEEVVYGANKTRAELEAIVETLDRERGYLTDVKEIPRRPVVQHIQRIGSDAPGVLYCIVDIHIPPIRI</sequence>
<dbReference type="InterPro" id="IPR029063">
    <property type="entry name" value="SAM-dependent_MTases_sf"/>
</dbReference>
<organism evidence="2 3">
    <name type="scientific">Aureobasidium melanogenum</name>
    <name type="common">Aureobasidium pullulans var. melanogenum</name>
    <dbReference type="NCBI Taxonomy" id="46634"/>
    <lineage>
        <taxon>Eukaryota</taxon>
        <taxon>Fungi</taxon>
        <taxon>Dikarya</taxon>
        <taxon>Ascomycota</taxon>
        <taxon>Pezizomycotina</taxon>
        <taxon>Dothideomycetes</taxon>
        <taxon>Dothideomycetidae</taxon>
        <taxon>Dothideales</taxon>
        <taxon>Saccotheciaceae</taxon>
        <taxon>Aureobasidium</taxon>
    </lineage>
</organism>
<dbReference type="OrthoDB" id="2387925at2759"/>
<feature type="non-terminal residue" evidence="2">
    <location>
        <position position="340"/>
    </location>
</feature>
<accession>A0A9P8EHF9</accession>
<evidence type="ECO:0000256" key="1">
    <source>
        <dbReference type="SAM" id="MobiDB-lite"/>
    </source>
</evidence>
<dbReference type="GO" id="GO:0031591">
    <property type="term" value="P:wybutosine biosynthetic process"/>
    <property type="evidence" value="ECO:0007669"/>
    <property type="project" value="TreeGrafter"/>
</dbReference>
<dbReference type="AlphaFoldDB" id="A0A9P8EHF9"/>
<dbReference type="PANTHER" id="PTHR23245:SF25">
    <property type="entry name" value="TRNA WYBUTOSINE-SYNTHESIZING PROTEIN 2 HOMOLOG"/>
    <property type="match status" value="1"/>
</dbReference>
<evidence type="ECO:0000313" key="2">
    <source>
        <dbReference type="EMBL" id="KAG9690131.1"/>
    </source>
</evidence>
<dbReference type="Gene3D" id="3.40.50.150">
    <property type="entry name" value="Vaccinia Virus protein VP39"/>
    <property type="match status" value="1"/>
</dbReference>
<gene>
    <name evidence="2" type="ORF">KCU76_g8382</name>
</gene>
<evidence type="ECO:0008006" key="4">
    <source>
        <dbReference type="Google" id="ProtNLM"/>
    </source>
</evidence>
<dbReference type="EMBL" id="JAHFXF010000321">
    <property type="protein sequence ID" value="KAG9690131.1"/>
    <property type="molecule type" value="Genomic_DNA"/>
</dbReference>
<proteinExistence type="predicted"/>
<dbReference type="PANTHER" id="PTHR23245">
    <property type="entry name" value="TRNA METHYLTRANSFERASE"/>
    <property type="match status" value="1"/>
</dbReference>
<reference evidence="2" key="2">
    <citation type="submission" date="2021-08" db="EMBL/GenBank/DDBJ databases">
        <authorList>
            <person name="Gostincar C."/>
            <person name="Sun X."/>
            <person name="Song Z."/>
            <person name="Gunde-Cimerman N."/>
        </authorList>
    </citation>
    <scope>NUCLEOTIDE SEQUENCE</scope>
    <source>
        <strain evidence="2">EXF-9911</strain>
    </source>
</reference>
<reference evidence="2" key="1">
    <citation type="journal article" date="2021" name="J Fungi (Basel)">
        <title>Virulence traits and population genomics of the black yeast Aureobasidium melanogenum.</title>
        <authorList>
            <person name="Cernosa A."/>
            <person name="Sun X."/>
            <person name="Gostincar C."/>
            <person name="Fang C."/>
            <person name="Gunde-Cimerman N."/>
            <person name="Song Z."/>
        </authorList>
    </citation>
    <scope>NUCLEOTIDE SEQUENCE</scope>
    <source>
        <strain evidence="2">EXF-9911</strain>
    </source>
</reference>